<gene>
    <name evidence="1" type="ORF">SaccyDRAFT_4951</name>
</gene>
<dbReference type="eggNOG" id="ENOG50339ZR">
    <property type="taxonomic scope" value="Bacteria"/>
</dbReference>
<dbReference type="AlphaFoldDB" id="H5XNB3"/>
<dbReference type="Proteomes" id="UP000002791">
    <property type="component" value="Chromosome"/>
</dbReference>
<dbReference type="InterPro" id="IPR023162">
    <property type="entry name" value="Apc36109-like_dom_sf"/>
</dbReference>
<reference evidence="1 2" key="1">
    <citation type="submission" date="2011-11" db="EMBL/GenBank/DDBJ databases">
        <title>The Noncontiguous Finished sequence of Saccharomonospora cyanea NA-134.</title>
        <authorList>
            <consortium name="US DOE Joint Genome Institute"/>
            <person name="Lucas S."/>
            <person name="Han J."/>
            <person name="Lapidus A."/>
            <person name="Cheng J.-F."/>
            <person name="Goodwin L."/>
            <person name="Pitluck S."/>
            <person name="Peters L."/>
            <person name="Ovchinnikova G."/>
            <person name="Lu M."/>
            <person name="Detter J.C."/>
            <person name="Han C."/>
            <person name="Tapia R."/>
            <person name="Land M."/>
            <person name="Hauser L."/>
            <person name="Kyrpides N."/>
            <person name="Ivanova N."/>
            <person name="Pagani I."/>
            <person name="Brambilla E.-M."/>
            <person name="Klenk H.-P."/>
            <person name="Woyke T."/>
        </authorList>
    </citation>
    <scope>NUCLEOTIDE SEQUENCE [LARGE SCALE GENOMIC DNA]</scope>
    <source>
        <strain evidence="1 2">NA-134</strain>
    </source>
</reference>
<evidence type="ECO:0000313" key="2">
    <source>
        <dbReference type="Proteomes" id="UP000002791"/>
    </source>
</evidence>
<sequence length="86" mass="9956">MAEIEALLFRHDPIGLNFEDNTDEYRSEAETIALRLPEASSVADVRRMAHEEFVRWFDAELAGPESRYTAIAQEVWRLWNSNGRST</sequence>
<dbReference type="STRING" id="882082.SaccyDRAFT_4951"/>
<dbReference type="HOGENOM" id="CLU_2496009_0_0_11"/>
<accession>H5XNB3</accession>
<evidence type="ECO:0000313" key="1">
    <source>
        <dbReference type="EMBL" id="EHR63746.1"/>
    </source>
</evidence>
<protein>
    <recommendedName>
        <fullName evidence="3">CdiI immunity protein domain-containing protein</fullName>
    </recommendedName>
</protein>
<organism evidence="1 2">
    <name type="scientific">Saccharomonospora cyanea NA-134</name>
    <dbReference type="NCBI Taxonomy" id="882082"/>
    <lineage>
        <taxon>Bacteria</taxon>
        <taxon>Bacillati</taxon>
        <taxon>Actinomycetota</taxon>
        <taxon>Actinomycetes</taxon>
        <taxon>Pseudonocardiales</taxon>
        <taxon>Pseudonocardiaceae</taxon>
        <taxon>Saccharomonospora</taxon>
    </lineage>
</organism>
<dbReference type="EMBL" id="CM001440">
    <property type="protein sequence ID" value="EHR63746.1"/>
    <property type="molecule type" value="Genomic_DNA"/>
</dbReference>
<keyword evidence="2" id="KW-1185">Reference proteome</keyword>
<dbReference type="Gene3D" id="1.10.340.20">
    <property type="entry name" value="Apc36109-like domain"/>
    <property type="match status" value="1"/>
</dbReference>
<evidence type="ECO:0008006" key="3">
    <source>
        <dbReference type="Google" id="ProtNLM"/>
    </source>
</evidence>
<name>H5XNB3_9PSEU</name>
<proteinExistence type="predicted"/>